<reference evidence="2 3" key="1">
    <citation type="submission" date="2020-08" db="EMBL/GenBank/DDBJ databases">
        <title>Genomic Encyclopedia of Type Strains, Phase III (KMG-III): the genomes of soil and plant-associated and newly described type strains.</title>
        <authorList>
            <person name="Whitman W."/>
        </authorList>
    </citation>
    <scope>NUCLEOTIDE SEQUENCE [LARGE SCALE GENOMIC DNA]</scope>
    <source>
        <strain evidence="2 3">CECT 5862</strain>
    </source>
</reference>
<dbReference type="Pfam" id="PF13088">
    <property type="entry name" value="BNR_2"/>
    <property type="match status" value="1"/>
</dbReference>
<dbReference type="Gene3D" id="2.120.10.10">
    <property type="match status" value="1"/>
</dbReference>
<name>A0A7W5AVW2_9BACL</name>
<dbReference type="AlphaFoldDB" id="A0A7W5AVW2"/>
<feature type="domain" description="Sialidase" evidence="1">
    <location>
        <begin position="32"/>
        <end position="315"/>
    </location>
</feature>
<keyword evidence="3" id="KW-1185">Reference proteome</keyword>
<proteinExistence type="predicted"/>
<dbReference type="PANTHER" id="PTHR43752:SF2">
    <property type="entry name" value="BNR_ASP-BOX REPEAT FAMILY PROTEIN"/>
    <property type="match status" value="1"/>
</dbReference>
<protein>
    <submittedName>
        <fullName evidence="2">Putative neuraminidase</fullName>
    </submittedName>
</protein>
<evidence type="ECO:0000313" key="2">
    <source>
        <dbReference type="EMBL" id="MBB3109673.1"/>
    </source>
</evidence>
<dbReference type="Proteomes" id="UP000570361">
    <property type="component" value="Unassembled WGS sequence"/>
</dbReference>
<dbReference type="InterPro" id="IPR036278">
    <property type="entry name" value="Sialidase_sf"/>
</dbReference>
<dbReference type="EMBL" id="JACHXK010000003">
    <property type="protein sequence ID" value="MBB3109673.1"/>
    <property type="molecule type" value="Genomic_DNA"/>
</dbReference>
<dbReference type="CDD" id="cd15482">
    <property type="entry name" value="Sialidase_non-viral"/>
    <property type="match status" value="1"/>
</dbReference>
<dbReference type="RefSeq" id="WP_183598998.1">
    <property type="nucleotide sequence ID" value="NZ_JACHXK010000003.1"/>
</dbReference>
<organism evidence="2 3">
    <name type="scientific">Paenibacillus phyllosphaerae</name>
    <dbReference type="NCBI Taxonomy" id="274593"/>
    <lineage>
        <taxon>Bacteria</taxon>
        <taxon>Bacillati</taxon>
        <taxon>Bacillota</taxon>
        <taxon>Bacilli</taxon>
        <taxon>Bacillales</taxon>
        <taxon>Paenibacillaceae</taxon>
        <taxon>Paenibacillus</taxon>
    </lineage>
</organism>
<comment type="caution">
    <text evidence="2">The sequence shown here is derived from an EMBL/GenBank/DDBJ whole genome shotgun (WGS) entry which is preliminary data.</text>
</comment>
<dbReference type="SUPFAM" id="SSF50939">
    <property type="entry name" value="Sialidases"/>
    <property type="match status" value="1"/>
</dbReference>
<evidence type="ECO:0000313" key="3">
    <source>
        <dbReference type="Proteomes" id="UP000570361"/>
    </source>
</evidence>
<dbReference type="InterPro" id="IPR011040">
    <property type="entry name" value="Sialidase"/>
</dbReference>
<dbReference type="PANTHER" id="PTHR43752">
    <property type="entry name" value="BNR/ASP-BOX REPEAT FAMILY PROTEIN"/>
    <property type="match status" value="1"/>
</dbReference>
<gene>
    <name evidence="2" type="ORF">FHS18_001736</name>
</gene>
<sequence length="337" mass="37835">MKVSVFAKQYSFEDERPFPSCHASTLVVLPGGKVLAAWFGGAYEKASDVAIWMSHRHEGNWSKPYKIADEEGVAHWNPVLYAEGERVWLFYKVGVEIPAWHTRIMQSEDGGRTWTAPRELVPGDIGGRGPVRNKPIRLQDGTWIAPASVERRLADEPGKEIWEAFVDRSPDEGRTWMRSEMVPMDDRSLVGTEHGPSKGLIQPTLWTSGGSRVHMLLRSTEGFIYRSDSEDSGLTWGMAYRTVLPNNNSGIDAVLTDSGLLALVFNPISGYTTDSPRTPLAVCFSSDNGMTWGEEFVLEDEPGEYSYPAVIACGDELLITYTWRRERIAFYHLKLTR</sequence>
<accession>A0A7W5AVW2</accession>
<evidence type="ECO:0000259" key="1">
    <source>
        <dbReference type="Pfam" id="PF13088"/>
    </source>
</evidence>